<dbReference type="Proteomes" id="UP000789860">
    <property type="component" value="Unassembled WGS sequence"/>
</dbReference>
<sequence>PKKLSLSDAIKIAESRGGKYLSKEYINCTESLHWRCSKNHCIESHLWRAILSNVKNRKWCPHCAGNACLTLEDTKKIAFNRMDNVFQRSMLLVNHPYYGSKYLGLPSKIRRPDFLKTLKHPRGLELEILYYDYGFAIKIHGPQHEKYRKFFHKGDLDNFIR</sequence>
<feature type="non-terminal residue" evidence="1">
    <location>
        <position position="1"/>
    </location>
</feature>
<keyword evidence="2" id="KW-1185">Reference proteome</keyword>
<evidence type="ECO:0000313" key="1">
    <source>
        <dbReference type="EMBL" id="CAG8474742.1"/>
    </source>
</evidence>
<organism evidence="1 2">
    <name type="scientific">Scutellospora calospora</name>
    <dbReference type="NCBI Taxonomy" id="85575"/>
    <lineage>
        <taxon>Eukaryota</taxon>
        <taxon>Fungi</taxon>
        <taxon>Fungi incertae sedis</taxon>
        <taxon>Mucoromycota</taxon>
        <taxon>Glomeromycotina</taxon>
        <taxon>Glomeromycetes</taxon>
        <taxon>Diversisporales</taxon>
        <taxon>Gigasporaceae</taxon>
        <taxon>Scutellospora</taxon>
    </lineage>
</organism>
<reference evidence="1" key="1">
    <citation type="submission" date="2021-06" db="EMBL/GenBank/DDBJ databases">
        <authorList>
            <person name="Kallberg Y."/>
            <person name="Tangrot J."/>
            <person name="Rosling A."/>
        </authorList>
    </citation>
    <scope>NUCLEOTIDE SEQUENCE</scope>
    <source>
        <strain evidence="1">AU212A</strain>
    </source>
</reference>
<proteinExistence type="predicted"/>
<dbReference type="EMBL" id="CAJVPM010001834">
    <property type="protein sequence ID" value="CAG8474742.1"/>
    <property type="molecule type" value="Genomic_DNA"/>
</dbReference>
<protein>
    <submittedName>
        <fullName evidence="1">8707_t:CDS:1</fullName>
    </submittedName>
</protein>
<gene>
    <name evidence="1" type="ORF">SCALOS_LOCUS2177</name>
</gene>
<name>A0ACA9KIG1_9GLOM</name>
<comment type="caution">
    <text evidence="1">The sequence shown here is derived from an EMBL/GenBank/DDBJ whole genome shotgun (WGS) entry which is preliminary data.</text>
</comment>
<accession>A0ACA9KIG1</accession>
<evidence type="ECO:0000313" key="2">
    <source>
        <dbReference type="Proteomes" id="UP000789860"/>
    </source>
</evidence>